<evidence type="ECO:0000256" key="4">
    <source>
        <dbReference type="ARBA" id="ARBA00022679"/>
    </source>
</evidence>
<dbReference type="Pfam" id="PF00512">
    <property type="entry name" value="HisKA"/>
    <property type="match status" value="1"/>
</dbReference>
<dbReference type="Gene3D" id="1.10.287.130">
    <property type="match status" value="1"/>
</dbReference>
<dbReference type="InterPro" id="IPR050428">
    <property type="entry name" value="TCS_sensor_his_kinase"/>
</dbReference>
<evidence type="ECO:0000313" key="9">
    <source>
        <dbReference type="EMBL" id="EQD49320.1"/>
    </source>
</evidence>
<dbReference type="GO" id="GO:0000155">
    <property type="term" value="F:phosphorelay sensor kinase activity"/>
    <property type="evidence" value="ECO:0007669"/>
    <property type="project" value="InterPro"/>
</dbReference>
<reference evidence="9" key="2">
    <citation type="journal article" date="2014" name="ISME J.">
        <title>Microbial stratification in low pH oxic and suboxic macroscopic growths along an acid mine drainage.</title>
        <authorList>
            <person name="Mendez-Garcia C."/>
            <person name="Mesa V."/>
            <person name="Sprenger R.R."/>
            <person name="Richter M."/>
            <person name="Diez M.S."/>
            <person name="Solano J."/>
            <person name="Bargiela R."/>
            <person name="Golyshina O.V."/>
            <person name="Manteca A."/>
            <person name="Ramos J.L."/>
            <person name="Gallego J.R."/>
            <person name="Llorente I."/>
            <person name="Martins Dos Santos V.A."/>
            <person name="Jensen O.N."/>
            <person name="Pelaez A.I."/>
            <person name="Sanchez J."/>
            <person name="Ferrer M."/>
        </authorList>
    </citation>
    <scope>NUCLEOTIDE SEQUENCE</scope>
</reference>
<proteinExistence type="predicted"/>
<evidence type="ECO:0000256" key="7">
    <source>
        <dbReference type="SAM" id="Phobius"/>
    </source>
</evidence>
<dbReference type="GO" id="GO:0005886">
    <property type="term" value="C:plasma membrane"/>
    <property type="evidence" value="ECO:0007669"/>
    <property type="project" value="TreeGrafter"/>
</dbReference>
<dbReference type="Gene3D" id="6.10.340.10">
    <property type="match status" value="1"/>
</dbReference>
<organism evidence="9">
    <name type="scientific">mine drainage metagenome</name>
    <dbReference type="NCBI Taxonomy" id="410659"/>
    <lineage>
        <taxon>unclassified sequences</taxon>
        <taxon>metagenomes</taxon>
        <taxon>ecological metagenomes</taxon>
    </lineage>
</organism>
<dbReference type="InterPro" id="IPR003661">
    <property type="entry name" value="HisK_dim/P_dom"/>
</dbReference>
<dbReference type="AlphaFoldDB" id="T1B518"/>
<dbReference type="SUPFAM" id="SSF158472">
    <property type="entry name" value="HAMP domain-like"/>
    <property type="match status" value="1"/>
</dbReference>
<keyword evidence="7" id="KW-1133">Transmembrane helix</keyword>
<keyword evidence="4" id="KW-0808">Transferase</keyword>
<feature type="transmembrane region" description="Helical" evidence="7">
    <location>
        <begin position="50"/>
        <end position="72"/>
    </location>
</feature>
<dbReference type="CDD" id="cd06225">
    <property type="entry name" value="HAMP"/>
    <property type="match status" value="1"/>
</dbReference>
<keyword evidence="5" id="KW-0418">Kinase</keyword>
<evidence type="ECO:0000256" key="5">
    <source>
        <dbReference type="ARBA" id="ARBA00022777"/>
    </source>
</evidence>
<dbReference type="EC" id="2.7.13.3" evidence="2"/>
<keyword evidence="6" id="KW-0902">Two-component regulatory system</keyword>
<evidence type="ECO:0000256" key="2">
    <source>
        <dbReference type="ARBA" id="ARBA00012438"/>
    </source>
</evidence>
<keyword evidence="7" id="KW-0472">Membrane</keyword>
<feature type="domain" description="HAMP" evidence="8">
    <location>
        <begin position="74"/>
        <end position="127"/>
    </location>
</feature>
<dbReference type="CDD" id="cd00082">
    <property type="entry name" value="HisKA"/>
    <property type="match status" value="1"/>
</dbReference>
<evidence type="ECO:0000256" key="1">
    <source>
        <dbReference type="ARBA" id="ARBA00000085"/>
    </source>
</evidence>
<dbReference type="PANTHER" id="PTHR45436:SF5">
    <property type="entry name" value="SENSOR HISTIDINE KINASE TRCS"/>
    <property type="match status" value="1"/>
</dbReference>
<dbReference type="SMART" id="SM00304">
    <property type="entry name" value="HAMP"/>
    <property type="match status" value="1"/>
</dbReference>
<dbReference type="InterPro" id="IPR036097">
    <property type="entry name" value="HisK_dim/P_sf"/>
</dbReference>
<feature type="non-terminal residue" evidence="9">
    <location>
        <position position="172"/>
    </location>
</feature>
<sequence>MVDNGRVVDQTLLAHGHRLIFVVGVPIPAVETQVFQVFPLGRLEHTLHTLLLVLILGALLTSVLGISGGMWLTQRAVRPLEEVSTAAAAIAEGELTTRLVVGRADAEVQKLTDSFNTMVSRLVERMERDARFASDVSHELRSPLTTMATTTAVLQRHRDELSPVGRESLDLL</sequence>
<keyword evidence="7" id="KW-0812">Transmembrane</keyword>
<dbReference type="InterPro" id="IPR003660">
    <property type="entry name" value="HAMP_dom"/>
</dbReference>
<gene>
    <name evidence="9" type="ORF">B1B_11697</name>
</gene>
<accession>T1B518</accession>
<reference evidence="9" key="1">
    <citation type="submission" date="2013-08" db="EMBL/GenBank/DDBJ databases">
        <authorList>
            <person name="Mendez C."/>
            <person name="Richter M."/>
            <person name="Ferrer M."/>
            <person name="Sanchez J."/>
        </authorList>
    </citation>
    <scope>NUCLEOTIDE SEQUENCE</scope>
</reference>
<dbReference type="SUPFAM" id="SSF47384">
    <property type="entry name" value="Homodimeric domain of signal transducing histidine kinase"/>
    <property type="match status" value="1"/>
</dbReference>
<evidence type="ECO:0000256" key="6">
    <source>
        <dbReference type="ARBA" id="ARBA00023012"/>
    </source>
</evidence>
<dbReference type="PROSITE" id="PS50885">
    <property type="entry name" value="HAMP"/>
    <property type="match status" value="1"/>
</dbReference>
<comment type="caution">
    <text evidence="9">The sequence shown here is derived from an EMBL/GenBank/DDBJ whole genome shotgun (WGS) entry which is preliminary data.</text>
</comment>
<dbReference type="EMBL" id="AUZY01007628">
    <property type="protein sequence ID" value="EQD49320.1"/>
    <property type="molecule type" value="Genomic_DNA"/>
</dbReference>
<keyword evidence="3" id="KW-0597">Phosphoprotein</keyword>
<evidence type="ECO:0000259" key="8">
    <source>
        <dbReference type="PROSITE" id="PS50885"/>
    </source>
</evidence>
<protein>
    <recommendedName>
        <fullName evidence="2">histidine kinase</fullName>
        <ecNumber evidence="2">2.7.13.3</ecNumber>
    </recommendedName>
</protein>
<feature type="transmembrane region" description="Helical" evidence="7">
    <location>
        <begin position="12"/>
        <end position="30"/>
    </location>
</feature>
<name>T1B518_9ZZZZ</name>
<evidence type="ECO:0000256" key="3">
    <source>
        <dbReference type="ARBA" id="ARBA00022553"/>
    </source>
</evidence>
<comment type="catalytic activity">
    <reaction evidence="1">
        <text>ATP + protein L-histidine = ADP + protein N-phospho-L-histidine.</text>
        <dbReference type="EC" id="2.7.13.3"/>
    </reaction>
</comment>
<dbReference type="PANTHER" id="PTHR45436">
    <property type="entry name" value="SENSOR HISTIDINE KINASE YKOH"/>
    <property type="match status" value="1"/>
</dbReference>
<dbReference type="Pfam" id="PF00672">
    <property type="entry name" value="HAMP"/>
    <property type="match status" value="1"/>
</dbReference>